<keyword evidence="2" id="KW-0732">Signal</keyword>
<feature type="chain" id="PRO_5011119547" description="Acid shock protein" evidence="2">
    <location>
        <begin position="26"/>
        <end position="64"/>
    </location>
</feature>
<dbReference type="RefSeq" id="WP_041733317.1">
    <property type="nucleotide sequence ID" value="NZ_AP014579.1"/>
</dbReference>
<dbReference type="Proteomes" id="UP000054740">
    <property type="component" value="Unassembled WGS sequence"/>
</dbReference>
<evidence type="ECO:0008006" key="5">
    <source>
        <dbReference type="Google" id="ProtNLM"/>
    </source>
</evidence>
<accession>A0A158G1H7</accession>
<organism evidence="3 4">
    <name type="scientific">Caballeronia cordobensis</name>
    <name type="common">Burkholderia cordobensis</name>
    <dbReference type="NCBI Taxonomy" id="1353886"/>
    <lineage>
        <taxon>Bacteria</taxon>
        <taxon>Pseudomonadati</taxon>
        <taxon>Pseudomonadota</taxon>
        <taxon>Betaproteobacteria</taxon>
        <taxon>Burkholderiales</taxon>
        <taxon>Burkholderiaceae</taxon>
        <taxon>Caballeronia</taxon>
    </lineage>
</organism>
<evidence type="ECO:0000313" key="4">
    <source>
        <dbReference type="Proteomes" id="UP000054740"/>
    </source>
</evidence>
<gene>
    <name evidence="3" type="ORF">AWB70_01448</name>
</gene>
<feature type="compositionally biased region" description="Basic residues" evidence="1">
    <location>
        <begin position="36"/>
        <end position="48"/>
    </location>
</feature>
<evidence type="ECO:0000256" key="1">
    <source>
        <dbReference type="SAM" id="MobiDB-lite"/>
    </source>
</evidence>
<dbReference type="AlphaFoldDB" id="A0A158G1H7"/>
<protein>
    <recommendedName>
        <fullName evidence="5">Acid shock protein</fullName>
    </recommendedName>
</protein>
<keyword evidence="4" id="KW-1185">Reference proteome</keyword>
<dbReference type="EMBL" id="FCNY02000003">
    <property type="protein sequence ID" value="SAL25737.1"/>
    <property type="molecule type" value="Genomic_DNA"/>
</dbReference>
<feature type="region of interest" description="Disordered" evidence="1">
    <location>
        <begin position="30"/>
        <end position="64"/>
    </location>
</feature>
<evidence type="ECO:0000313" key="3">
    <source>
        <dbReference type="EMBL" id="SAL25737.1"/>
    </source>
</evidence>
<proteinExistence type="predicted"/>
<reference evidence="4" key="1">
    <citation type="submission" date="2016-01" db="EMBL/GenBank/DDBJ databases">
        <authorList>
            <person name="Peeters C."/>
        </authorList>
    </citation>
    <scope>NUCLEOTIDE SEQUENCE [LARGE SCALE GENOMIC DNA]</scope>
</reference>
<name>A0A158G1H7_CABCO</name>
<sequence>MKTSLKKTLVLFVLAAFAAPTLSFAAADYPDNKARPAYKKGHKHKSKKSTTTPPPASQSQSQPQ</sequence>
<evidence type="ECO:0000256" key="2">
    <source>
        <dbReference type="SAM" id="SignalP"/>
    </source>
</evidence>
<feature type="signal peptide" evidence="2">
    <location>
        <begin position="1"/>
        <end position="25"/>
    </location>
</feature>